<reference evidence="1" key="1">
    <citation type="submission" date="2006-01" db="EMBL/GenBank/DDBJ databases">
        <authorList>
            <person name="Lindblad-Toh K."/>
            <person name="Mauceli E."/>
            <person name="Grabherr M."/>
            <person name="Chang J.L."/>
            <person name="Lander E.S."/>
        </authorList>
    </citation>
    <scope>NUCLEOTIDE SEQUENCE [LARGE SCALE GENOMIC DNA]</scope>
</reference>
<reference evidence="1" key="2">
    <citation type="submission" date="2024-04" db="UniProtKB">
        <authorList>
            <consortium name="Ensembl"/>
        </authorList>
    </citation>
    <scope>IDENTIFICATION</scope>
</reference>
<dbReference type="AlphaFoldDB" id="G3Q3Q2"/>
<dbReference type="Ensembl" id="ENSGACT00000024553.1">
    <property type="protein sequence ID" value="ENSGACP00000024504.1"/>
    <property type="gene ID" value="ENSGACG00000018537.1"/>
</dbReference>
<accession>G3Q3Q2</accession>
<dbReference type="eggNOG" id="ENOG502SFI8">
    <property type="taxonomic scope" value="Eukaryota"/>
</dbReference>
<dbReference type="InParanoid" id="G3Q3Q2"/>
<proteinExistence type="predicted"/>
<protein>
    <submittedName>
        <fullName evidence="1">Uncharacterized protein</fullName>
    </submittedName>
</protein>
<evidence type="ECO:0000313" key="1">
    <source>
        <dbReference type="Ensembl" id="ENSGACP00000024504.1"/>
    </source>
</evidence>
<organism evidence="1">
    <name type="scientific">Gasterosteus aculeatus</name>
    <name type="common">Three-spined stickleback</name>
    <dbReference type="NCBI Taxonomy" id="69293"/>
    <lineage>
        <taxon>Eukaryota</taxon>
        <taxon>Metazoa</taxon>
        <taxon>Chordata</taxon>
        <taxon>Craniata</taxon>
        <taxon>Vertebrata</taxon>
        <taxon>Euteleostomi</taxon>
        <taxon>Actinopterygii</taxon>
        <taxon>Neopterygii</taxon>
        <taxon>Teleostei</taxon>
        <taxon>Neoteleostei</taxon>
        <taxon>Acanthomorphata</taxon>
        <taxon>Eupercaria</taxon>
        <taxon>Perciformes</taxon>
        <taxon>Cottioidei</taxon>
        <taxon>Gasterosteales</taxon>
        <taxon>Gasterosteidae</taxon>
        <taxon>Gasterosteus</taxon>
    </lineage>
</organism>
<sequence>ITLSNNRDSDGGGPFAFCNVPRRLKTFRHGHVHQVFHGPFNGTSAEVATWETACVISNIPLSVAKCSPTTSSSTLILHDTNEPGVSPGIKGASQNATIARVHAPRLARTCLLQICSKSACLLSSPENPEPKMEMRLEMLDVSV</sequence>
<dbReference type="Bgee" id="ENSGACG00000018537">
    <property type="expression patterns" value="Expressed in embryo and 11 other cell types or tissues"/>
</dbReference>
<name>G3Q3Q2_GASAC</name>